<sequence>MKNTFYDDFKNYISENNPTFYNNIMTLSPKETEYFKKSLNDFQKISLLMEIIGEKSSIQESNFFLPEINQLLKRILHVLTLNDQYILDVFFRTISESLLRLIIFNSPQNNLSLRKIQTLSFTSIKKIVTLDSFLYSRKKQFIYLYDLFSTCSKSLHDPSENIEKIQVLDDQFTIRLNYKMLNSRIHQLLLIYLNYIIDAYQIHDSDISLAHHIKINKTMNNSEKNILLHLPK</sequence>
<proteinExistence type="predicted"/>
<dbReference type="EMBL" id="AP024685">
    <property type="protein sequence ID" value="BCX31451.1"/>
    <property type="molecule type" value="Genomic_DNA"/>
</dbReference>
<dbReference type="Proteomes" id="UP000825100">
    <property type="component" value="Chromosome"/>
</dbReference>
<organism evidence="1 2">
    <name type="scientific">Latilactobacillus curvatus</name>
    <name type="common">Lactobacillus curvatus</name>
    <dbReference type="NCBI Taxonomy" id="28038"/>
    <lineage>
        <taxon>Bacteria</taxon>
        <taxon>Bacillati</taxon>
        <taxon>Bacillota</taxon>
        <taxon>Bacilli</taxon>
        <taxon>Lactobacillales</taxon>
        <taxon>Lactobacillaceae</taxon>
        <taxon>Latilactobacillus</taxon>
    </lineage>
</organism>
<protein>
    <submittedName>
        <fullName evidence="1">Uncharacterized protein</fullName>
    </submittedName>
</protein>
<reference evidence="1 2" key="1">
    <citation type="submission" date="2021-05" db="EMBL/GenBank/DDBJ databases">
        <title>Complete Genome Sequence of Latilactobacillus sp. Strain WDN19, a High D-Aspartate-producing Lactic Acid Bacterium Isolated from a Japanese Pickle.</title>
        <authorList>
            <person name="Kajitani K."/>
            <person name="Takahashi S."/>
        </authorList>
    </citation>
    <scope>NUCLEOTIDE SEQUENCE [LARGE SCALE GENOMIC DNA]</scope>
    <source>
        <strain evidence="1 2">WDN19</strain>
    </source>
</reference>
<evidence type="ECO:0000313" key="1">
    <source>
        <dbReference type="EMBL" id="BCX31451.1"/>
    </source>
</evidence>
<gene>
    <name evidence="1" type="ORF">LTWDN19_20180</name>
</gene>
<evidence type="ECO:0000313" key="2">
    <source>
        <dbReference type="Proteomes" id="UP000825100"/>
    </source>
</evidence>
<accession>A0ABM7QXA2</accession>
<keyword evidence="2" id="KW-1185">Reference proteome</keyword>
<dbReference type="RefSeq" id="WP_221276488.1">
    <property type="nucleotide sequence ID" value="NZ_AP024685.1"/>
</dbReference>
<name>A0ABM7QXA2_LATCU</name>